<dbReference type="InterPro" id="IPR017937">
    <property type="entry name" value="Thioredoxin_CS"/>
</dbReference>
<accession>A0A7U6GKJ6</accession>
<dbReference type="EMBL" id="AP012273">
    <property type="protein sequence ID" value="BAO45297.1"/>
    <property type="molecule type" value="Genomic_DNA"/>
</dbReference>
<dbReference type="CDD" id="cd02966">
    <property type="entry name" value="TlpA_like_family"/>
    <property type="match status" value="1"/>
</dbReference>
<dbReference type="PANTHER" id="PTHR42852">
    <property type="entry name" value="THIOL:DISULFIDE INTERCHANGE PROTEIN DSBE"/>
    <property type="match status" value="1"/>
</dbReference>
<reference evidence="4 5" key="1">
    <citation type="journal article" date="2014" name="PLoS ONE">
        <title>Physiological and genomic features of a novel sulfur-oxidizing gammaproteobacterium belonging to a previously uncultivated symbiotic lineage isolated from a hydrothermal vent.</title>
        <authorList>
            <person name="Nunoura T."/>
            <person name="Takaki Y."/>
            <person name="Kazama H."/>
            <person name="Kakuta J."/>
            <person name="Shimamura S."/>
            <person name="Makita H."/>
            <person name="Hirai M."/>
            <person name="Miyazaki M."/>
            <person name="Takai K."/>
        </authorList>
    </citation>
    <scope>NUCLEOTIDE SEQUENCE [LARGE SCALE GENOMIC DNA]</scope>
    <source>
        <strain evidence="4 5">Hiromi1</strain>
    </source>
</reference>
<feature type="signal peptide" evidence="2">
    <location>
        <begin position="1"/>
        <end position="24"/>
    </location>
</feature>
<keyword evidence="5" id="KW-1185">Reference proteome</keyword>
<gene>
    <name evidence="4" type="ORF">TBH_C2387</name>
</gene>
<dbReference type="InterPro" id="IPR000866">
    <property type="entry name" value="AhpC/TSA"/>
</dbReference>
<dbReference type="InterPro" id="IPR050553">
    <property type="entry name" value="Thioredoxin_ResA/DsbE_sf"/>
</dbReference>
<organism evidence="4 5">
    <name type="scientific">Thiolapillus brandeum</name>
    <dbReference type="NCBI Taxonomy" id="1076588"/>
    <lineage>
        <taxon>Bacteria</taxon>
        <taxon>Pseudomonadati</taxon>
        <taxon>Pseudomonadota</taxon>
        <taxon>Gammaproteobacteria</taxon>
        <taxon>Chromatiales</taxon>
        <taxon>Sedimenticolaceae</taxon>
        <taxon>Thiolapillus</taxon>
    </lineage>
</organism>
<dbReference type="AlphaFoldDB" id="A0A7U6GKJ6"/>
<feature type="domain" description="Thioredoxin" evidence="3">
    <location>
        <begin position="21"/>
        <end position="160"/>
    </location>
</feature>
<dbReference type="GO" id="GO:0015036">
    <property type="term" value="F:disulfide oxidoreductase activity"/>
    <property type="evidence" value="ECO:0007669"/>
    <property type="project" value="UniProtKB-ARBA"/>
</dbReference>
<dbReference type="OrthoDB" id="9788279at2"/>
<proteinExistence type="predicted"/>
<evidence type="ECO:0000259" key="3">
    <source>
        <dbReference type="PROSITE" id="PS51352"/>
    </source>
</evidence>
<evidence type="ECO:0000313" key="4">
    <source>
        <dbReference type="EMBL" id="BAO45297.1"/>
    </source>
</evidence>
<dbReference type="Gene3D" id="3.40.30.10">
    <property type="entry name" value="Glutaredoxin"/>
    <property type="match status" value="1"/>
</dbReference>
<keyword evidence="1" id="KW-0676">Redox-active center</keyword>
<dbReference type="KEGG" id="tbn:TBH_C2387"/>
<dbReference type="GO" id="GO:0016209">
    <property type="term" value="F:antioxidant activity"/>
    <property type="evidence" value="ECO:0007669"/>
    <property type="project" value="InterPro"/>
</dbReference>
<evidence type="ECO:0000256" key="1">
    <source>
        <dbReference type="ARBA" id="ARBA00023284"/>
    </source>
</evidence>
<dbReference type="InterPro" id="IPR013766">
    <property type="entry name" value="Thioredoxin_domain"/>
</dbReference>
<name>A0A7U6GKJ6_9GAMM</name>
<evidence type="ECO:0000313" key="5">
    <source>
        <dbReference type="Proteomes" id="UP000031631"/>
    </source>
</evidence>
<dbReference type="SUPFAM" id="SSF52833">
    <property type="entry name" value="Thioredoxin-like"/>
    <property type="match status" value="1"/>
</dbReference>
<dbReference type="PROSITE" id="PS00194">
    <property type="entry name" value="THIOREDOXIN_1"/>
    <property type="match status" value="1"/>
</dbReference>
<dbReference type="Proteomes" id="UP000031631">
    <property type="component" value="Chromosome"/>
</dbReference>
<dbReference type="PROSITE" id="PS51352">
    <property type="entry name" value="THIOREDOXIN_2"/>
    <property type="match status" value="1"/>
</dbReference>
<dbReference type="Pfam" id="PF00578">
    <property type="entry name" value="AhpC-TSA"/>
    <property type="match status" value="1"/>
</dbReference>
<dbReference type="InterPro" id="IPR036249">
    <property type="entry name" value="Thioredoxin-like_sf"/>
</dbReference>
<keyword evidence="2" id="KW-0732">Signal</keyword>
<sequence>MKRPSHVFTLVAFLLLTTTAPLMVAEAADFSYPGLDGRIHKLSDYQGKWVLVNYWATWCPPCLEELPELEVFHDNHKDKDAVVLGLNMEDTRPDRLRSFVEEQFLSYPILMVGSHPKEVLGEVPALPTSYLVNPEGKVVARQVGPVDGKSIEAFIKNFNKK</sequence>
<dbReference type="RefSeq" id="WP_041068767.1">
    <property type="nucleotide sequence ID" value="NZ_AP012273.1"/>
</dbReference>
<evidence type="ECO:0000256" key="2">
    <source>
        <dbReference type="SAM" id="SignalP"/>
    </source>
</evidence>
<protein>
    <submittedName>
        <fullName evidence="4">Thioredoxin</fullName>
    </submittedName>
</protein>
<feature type="chain" id="PRO_5030974845" evidence="2">
    <location>
        <begin position="25"/>
        <end position="161"/>
    </location>
</feature>
<dbReference type="PANTHER" id="PTHR42852:SF13">
    <property type="entry name" value="PROTEIN DIPZ"/>
    <property type="match status" value="1"/>
</dbReference>